<dbReference type="EMBL" id="UAUE01000028">
    <property type="protein sequence ID" value="SPZ01615.1"/>
    <property type="molecule type" value="Genomic_DNA"/>
</dbReference>
<reference evidence="1 2" key="1">
    <citation type="submission" date="2018-06" db="EMBL/GenBank/DDBJ databases">
        <authorList>
            <consortium name="Pathogen Informatics"/>
            <person name="Doyle S."/>
        </authorList>
    </citation>
    <scope>NUCLEOTIDE SEQUENCE [LARGE SCALE GENOMIC DNA]</scope>
    <source>
        <strain evidence="1 2">NCTC10975</strain>
    </source>
</reference>
<name>A0A2X2CNE9_PROMI</name>
<sequence>MNDLLTNKINKIKEEYKNNKYVFIPQKNSY</sequence>
<evidence type="ECO:0000313" key="2">
    <source>
        <dbReference type="Proteomes" id="UP000251485"/>
    </source>
</evidence>
<evidence type="ECO:0000313" key="1">
    <source>
        <dbReference type="EMBL" id="SPZ01615.1"/>
    </source>
</evidence>
<protein>
    <submittedName>
        <fullName evidence="1">Uncharacterized protein</fullName>
    </submittedName>
</protein>
<proteinExistence type="predicted"/>
<dbReference type="Proteomes" id="UP000251485">
    <property type="component" value="Unassembled WGS sequence"/>
</dbReference>
<accession>A0A2X2CNE9</accession>
<gene>
    <name evidence="1" type="ORF">NCTC10975_04263</name>
</gene>
<organism evidence="1 2">
    <name type="scientific">Proteus mirabilis</name>
    <dbReference type="NCBI Taxonomy" id="584"/>
    <lineage>
        <taxon>Bacteria</taxon>
        <taxon>Pseudomonadati</taxon>
        <taxon>Pseudomonadota</taxon>
        <taxon>Gammaproteobacteria</taxon>
        <taxon>Enterobacterales</taxon>
        <taxon>Morganellaceae</taxon>
        <taxon>Proteus</taxon>
    </lineage>
</organism>
<dbReference type="AlphaFoldDB" id="A0A2X2CNE9"/>